<proteinExistence type="predicted"/>
<keyword evidence="3" id="KW-1185">Reference proteome</keyword>
<gene>
    <name evidence="2" type="ORF">DdX_21056</name>
</gene>
<dbReference type="AlphaFoldDB" id="A0AAD4MJQ5"/>
<dbReference type="EMBL" id="JAKKPZ010000715">
    <property type="protein sequence ID" value="KAI1692794.1"/>
    <property type="molecule type" value="Genomic_DNA"/>
</dbReference>
<feature type="region of interest" description="Disordered" evidence="1">
    <location>
        <begin position="37"/>
        <end position="124"/>
    </location>
</feature>
<feature type="compositionally biased region" description="Basic and acidic residues" evidence="1">
    <location>
        <begin position="37"/>
        <end position="48"/>
    </location>
</feature>
<sequence>MRRFDGIADAPAEPQHIACPAAIVEITLGAGRRLRLDPARRDDHRPDCAGDAAPHPARPGITSPVAERVAKADPRADSPQAPGPARPAKPPAATRTLLPHPRRVGQALRPRGRHGHGQQRNRAT</sequence>
<comment type="caution">
    <text evidence="2">The sequence shown here is derived from an EMBL/GenBank/DDBJ whole genome shotgun (WGS) entry which is preliminary data.</text>
</comment>
<evidence type="ECO:0000313" key="2">
    <source>
        <dbReference type="EMBL" id="KAI1692794.1"/>
    </source>
</evidence>
<organism evidence="2 3">
    <name type="scientific">Ditylenchus destructor</name>
    <dbReference type="NCBI Taxonomy" id="166010"/>
    <lineage>
        <taxon>Eukaryota</taxon>
        <taxon>Metazoa</taxon>
        <taxon>Ecdysozoa</taxon>
        <taxon>Nematoda</taxon>
        <taxon>Chromadorea</taxon>
        <taxon>Rhabditida</taxon>
        <taxon>Tylenchina</taxon>
        <taxon>Tylenchomorpha</taxon>
        <taxon>Sphaerularioidea</taxon>
        <taxon>Anguinidae</taxon>
        <taxon>Anguininae</taxon>
        <taxon>Ditylenchus</taxon>
    </lineage>
</organism>
<evidence type="ECO:0000313" key="3">
    <source>
        <dbReference type="Proteomes" id="UP001201812"/>
    </source>
</evidence>
<reference evidence="2" key="1">
    <citation type="submission" date="2022-01" db="EMBL/GenBank/DDBJ databases">
        <title>Genome Sequence Resource for Two Populations of Ditylenchus destructor, the Migratory Endoparasitic Phytonematode.</title>
        <authorList>
            <person name="Zhang H."/>
            <person name="Lin R."/>
            <person name="Xie B."/>
        </authorList>
    </citation>
    <scope>NUCLEOTIDE SEQUENCE</scope>
    <source>
        <strain evidence="2">BazhouSP</strain>
    </source>
</reference>
<protein>
    <submittedName>
        <fullName evidence="2">Uncharacterized protein</fullName>
    </submittedName>
</protein>
<evidence type="ECO:0000256" key="1">
    <source>
        <dbReference type="SAM" id="MobiDB-lite"/>
    </source>
</evidence>
<feature type="compositionally biased region" description="Basic residues" evidence="1">
    <location>
        <begin position="110"/>
        <end position="124"/>
    </location>
</feature>
<dbReference type="Proteomes" id="UP001201812">
    <property type="component" value="Unassembled WGS sequence"/>
</dbReference>
<feature type="compositionally biased region" description="Pro residues" evidence="1">
    <location>
        <begin position="81"/>
        <end position="90"/>
    </location>
</feature>
<name>A0AAD4MJQ5_9BILA</name>
<accession>A0AAD4MJQ5</accession>